<evidence type="ECO:0000313" key="7">
    <source>
        <dbReference type="EMBL" id="RJP73925.1"/>
    </source>
</evidence>
<dbReference type="InterPro" id="IPR010664">
    <property type="entry name" value="LipoPS_assembly_LptC-rel"/>
</dbReference>
<dbReference type="InterPro" id="IPR026265">
    <property type="entry name" value="LptC"/>
</dbReference>
<gene>
    <name evidence="7" type="primary">lptC</name>
    <name evidence="7" type="ORF">C4532_03630</name>
</gene>
<dbReference type="InterPro" id="IPR052363">
    <property type="entry name" value="LPS_export_LptC"/>
</dbReference>
<name>A0A419F6N1_9BACT</name>
<dbReference type="GO" id="GO:0017089">
    <property type="term" value="F:glycolipid transfer activity"/>
    <property type="evidence" value="ECO:0007669"/>
    <property type="project" value="TreeGrafter"/>
</dbReference>
<organism evidence="7 8">
    <name type="scientific">Candidatus Abyssobacteria bacterium SURF_17</name>
    <dbReference type="NCBI Taxonomy" id="2093361"/>
    <lineage>
        <taxon>Bacteria</taxon>
        <taxon>Pseudomonadati</taxon>
        <taxon>Candidatus Hydrogenedentota</taxon>
        <taxon>Candidatus Abyssobacteria</taxon>
    </lineage>
</organism>
<dbReference type="PANTHER" id="PTHR37481:SF1">
    <property type="entry name" value="LIPOPOLYSACCHARIDE EXPORT SYSTEM PROTEIN LPTC"/>
    <property type="match status" value="1"/>
</dbReference>
<dbReference type="Gene3D" id="2.60.450.10">
    <property type="entry name" value="Lipopolysaccharide (LPS) transport protein A like domain"/>
    <property type="match status" value="1"/>
</dbReference>
<protein>
    <submittedName>
        <fullName evidence="7">LPS export ABC transporter periplasmic protein LptC</fullName>
    </submittedName>
</protein>
<evidence type="ECO:0000256" key="4">
    <source>
        <dbReference type="ARBA" id="ARBA00022989"/>
    </source>
</evidence>
<keyword evidence="3" id="KW-0812">Transmembrane</keyword>
<evidence type="ECO:0000256" key="2">
    <source>
        <dbReference type="ARBA" id="ARBA00022519"/>
    </source>
</evidence>
<dbReference type="AlphaFoldDB" id="A0A419F6N1"/>
<keyword evidence="5" id="KW-0472">Membrane</keyword>
<comment type="caution">
    <text evidence="7">The sequence shown here is derived from an EMBL/GenBank/DDBJ whole genome shotgun (WGS) entry which is preliminary data.</text>
</comment>
<feature type="chain" id="PRO_5019457183" evidence="6">
    <location>
        <begin position="30"/>
        <end position="196"/>
    </location>
</feature>
<keyword evidence="2" id="KW-0997">Cell inner membrane</keyword>
<dbReference type="Pfam" id="PF06835">
    <property type="entry name" value="LptC"/>
    <property type="match status" value="1"/>
</dbReference>
<dbReference type="GO" id="GO:0030288">
    <property type="term" value="C:outer membrane-bounded periplasmic space"/>
    <property type="evidence" value="ECO:0007669"/>
    <property type="project" value="TreeGrafter"/>
</dbReference>
<evidence type="ECO:0000256" key="6">
    <source>
        <dbReference type="SAM" id="SignalP"/>
    </source>
</evidence>
<keyword evidence="1" id="KW-1003">Cell membrane</keyword>
<proteinExistence type="predicted"/>
<keyword evidence="6" id="KW-0732">Signal</keyword>
<accession>A0A419F6N1</accession>
<reference evidence="7 8" key="1">
    <citation type="journal article" date="2017" name="ISME J.">
        <title>Energy and carbon metabolisms in a deep terrestrial subsurface fluid microbial community.</title>
        <authorList>
            <person name="Momper L."/>
            <person name="Jungbluth S.P."/>
            <person name="Lee M.D."/>
            <person name="Amend J.P."/>
        </authorList>
    </citation>
    <scope>NUCLEOTIDE SEQUENCE [LARGE SCALE GENOMIC DNA]</scope>
    <source>
        <strain evidence="7">SURF_17</strain>
    </source>
</reference>
<dbReference type="GO" id="GO:0015221">
    <property type="term" value="F:lipopolysaccharide transmembrane transporter activity"/>
    <property type="evidence" value="ECO:0007669"/>
    <property type="project" value="InterPro"/>
</dbReference>
<dbReference type="GO" id="GO:0005886">
    <property type="term" value="C:plasma membrane"/>
    <property type="evidence" value="ECO:0007669"/>
    <property type="project" value="InterPro"/>
</dbReference>
<evidence type="ECO:0000256" key="1">
    <source>
        <dbReference type="ARBA" id="ARBA00022475"/>
    </source>
</evidence>
<dbReference type="EMBL" id="QZKI01000022">
    <property type="protein sequence ID" value="RJP73925.1"/>
    <property type="molecule type" value="Genomic_DNA"/>
</dbReference>
<dbReference type="NCBIfam" id="TIGR04409">
    <property type="entry name" value="LptC_YrbK"/>
    <property type="match status" value="1"/>
</dbReference>
<dbReference type="PANTHER" id="PTHR37481">
    <property type="entry name" value="LIPOPOLYSACCHARIDE EXPORT SYSTEM PROTEIN LPTC"/>
    <property type="match status" value="1"/>
</dbReference>
<evidence type="ECO:0000313" key="8">
    <source>
        <dbReference type="Proteomes" id="UP000285961"/>
    </source>
</evidence>
<feature type="signal peptide" evidence="6">
    <location>
        <begin position="1"/>
        <end position="29"/>
    </location>
</feature>
<dbReference type="PROSITE" id="PS51257">
    <property type="entry name" value="PROKAR_LIPOPROTEIN"/>
    <property type="match status" value="1"/>
</dbReference>
<sequence>MTFMIMKLLPRVLFVLCSGLLLSSLSCSNKPEKLVIEENSAETEIEQSAQPDKLAQKLQDVRYSQSKGGKLQWEMAAESVEQEGDGPTRLSKVKITYYAENGRVTEATADSAMYNAATGNAKLRGNVVVTTSDGNRMTTDALAWNQAEEILRGEGVVTMSRGDSIIKGKGFELSPEAETFKIFKVEGTIHQGDMDL</sequence>
<evidence type="ECO:0000256" key="3">
    <source>
        <dbReference type="ARBA" id="ARBA00022692"/>
    </source>
</evidence>
<keyword evidence="4" id="KW-1133">Transmembrane helix</keyword>
<evidence type="ECO:0000256" key="5">
    <source>
        <dbReference type="ARBA" id="ARBA00023136"/>
    </source>
</evidence>
<dbReference type="Proteomes" id="UP000285961">
    <property type="component" value="Unassembled WGS sequence"/>
</dbReference>